<feature type="transmembrane region" description="Helical" evidence="2">
    <location>
        <begin position="12"/>
        <end position="30"/>
    </location>
</feature>
<protein>
    <submittedName>
        <fullName evidence="3">Membrane protein</fullName>
    </submittedName>
</protein>
<evidence type="ECO:0000313" key="4">
    <source>
        <dbReference type="Proteomes" id="UP000466187"/>
    </source>
</evidence>
<organism evidence="3 4">
    <name type="scientific">Mycolicibacterium gadium</name>
    <name type="common">Mycobacterium gadium</name>
    <dbReference type="NCBI Taxonomy" id="1794"/>
    <lineage>
        <taxon>Bacteria</taxon>
        <taxon>Bacillati</taxon>
        <taxon>Actinomycetota</taxon>
        <taxon>Actinomycetes</taxon>
        <taxon>Mycobacteriales</taxon>
        <taxon>Mycobacteriaceae</taxon>
        <taxon>Mycolicibacterium</taxon>
    </lineage>
</organism>
<feature type="transmembrane region" description="Helical" evidence="2">
    <location>
        <begin position="81"/>
        <end position="100"/>
    </location>
</feature>
<dbReference type="Pfam" id="PF19700">
    <property type="entry name" value="DUF6198"/>
    <property type="match status" value="1"/>
</dbReference>
<evidence type="ECO:0000256" key="2">
    <source>
        <dbReference type="SAM" id="Phobius"/>
    </source>
</evidence>
<feature type="region of interest" description="Disordered" evidence="1">
    <location>
        <begin position="219"/>
        <end position="247"/>
    </location>
</feature>
<accession>A0A7I7WNV2</accession>
<feature type="transmembrane region" description="Helical" evidence="2">
    <location>
        <begin position="163"/>
        <end position="187"/>
    </location>
</feature>
<feature type="transmembrane region" description="Helical" evidence="2">
    <location>
        <begin position="106"/>
        <end position="126"/>
    </location>
</feature>
<dbReference type="InterPro" id="IPR038750">
    <property type="entry name" value="YczE/YyaS-like"/>
</dbReference>
<name>A0A7I7WNV2_MYCGU</name>
<reference evidence="3 4" key="1">
    <citation type="journal article" date="2019" name="Emerg. Microbes Infect.">
        <title>Comprehensive subspecies identification of 175 nontuberculous mycobacteria species based on 7547 genomic profiles.</title>
        <authorList>
            <person name="Matsumoto Y."/>
            <person name="Kinjo T."/>
            <person name="Motooka D."/>
            <person name="Nabeya D."/>
            <person name="Jung N."/>
            <person name="Uechi K."/>
            <person name="Horii T."/>
            <person name="Iida T."/>
            <person name="Fujita J."/>
            <person name="Nakamura S."/>
        </authorList>
    </citation>
    <scope>NUCLEOTIDE SEQUENCE [LARGE SCALE GENOMIC DNA]</scope>
    <source>
        <strain evidence="3 4">JCM 12688</strain>
    </source>
</reference>
<keyword evidence="2" id="KW-1133">Transmembrane helix</keyword>
<keyword evidence="2" id="KW-0812">Transmembrane</keyword>
<dbReference type="PANTHER" id="PTHR40078">
    <property type="entry name" value="INTEGRAL MEMBRANE PROTEIN-RELATED"/>
    <property type="match status" value="1"/>
</dbReference>
<dbReference type="AlphaFoldDB" id="A0A7I7WNV2"/>
<evidence type="ECO:0000256" key="1">
    <source>
        <dbReference type="SAM" id="MobiDB-lite"/>
    </source>
</evidence>
<sequence>MTGALTRGSLRGTALLVGLAGYGLSMAMMVRSELGLDPWDVFHQGLAVHTGMTIGIASGVVGVVVLLAWIPLRNRPGIGTIANVIVIAVTVDLGLLLMQAPTSMPARIAMMVGAVVLNAFSTVLYVGAGLGPGPRDGLMTGLVVRTGLSVRLVRTSIEATVLAIGWLLGGTVGVGTVLYAFGIGPLVQFFVRITPKRVLAVSGWANVVQAGDLCTNRSAGRNKSCTNRPTTMGRCQSSKEIQPTPTC</sequence>
<evidence type="ECO:0000313" key="3">
    <source>
        <dbReference type="EMBL" id="BBZ17548.1"/>
    </source>
</evidence>
<feature type="transmembrane region" description="Helical" evidence="2">
    <location>
        <begin position="50"/>
        <end position="69"/>
    </location>
</feature>
<dbReference type="KEGG" id="mgad:MGAD_18830"/>
<keyword evidence="2" id="KW-0472">Membrane</keyword>
<gene>
    <name evidence="3" type="ORF">MGAD_18830</name>
</gene>
<dbReference type="Proteomes" id="UP000466187">
    <property type="component" value="Chromosome"/>
</dbReference>
<dbReference type="PANTHER" id="PTHR40078:SF1">
    <property type="entry name" value="INTEGRAL MEMBRANE PROTEIN"/>
    <property type="match status" value="1"/>
</dbReference>
<proteinExistence type="predicted"/>
<dbReference type="EMBL" id="AP022608">
    <property type="protein sequence ID" value="BBZ17548.1"/>
    <property type="molecule type" value="Genomic_DNA"/>
</dbReference>